<comment type="caution">
    <text evidence="12">The sequence shown here is derived from an EMBL/GenBank/DDBJ whole genome shotgun (WGS) entry which is preliminary data.</text>
</comment>
<dbReference type="InterPro" id="IPR001708">
    <property type="entry name" value="YidC/ALB3/OXA1/COX18"/>
</dbReference>
<evidence type="ECO:0000256" key="3">
    <source>
        <dbReference type="ARBA" id="ARBA00022475"/>
    </source>
</evidence>
<dbReference type="AlphaFoldDB" id="A0A0G1F1I9"/>
<evidence type="ECO:0000256" key="8">
    <source>
        <dbReference type="ARBA" id="ARBA00023186"/>
    </source>
</evidence>
<evidence type="ECO:0000313" key="12">
    <source>
        <dbReference type="EMBL" id="KKS80683.1"/>
    </source>
</evidence>
<dbReference type="InterPro" id="IPR047196">
    <property type="entry name" value="YidC_ALB_C"/>
</dbReference>
<comment type="similarity">
    <text evidence="9">Belongs to the OXA1/ALB3/YidC family.</text>
</comment>
<name>A0A0G1F1I9_9BACT</name>
<dbReference type="InterPro" id="IPR028055">
    <property type="entry name" value="YidC/Oxa/ALB_C"/>
</dbReference>
<keyword evidence="3" id="KW-1003">Cell membrane</keyword>
<dbReference type="GO" id="GO:0032977">
    <property type="term" value="F:membrane insertase activity"/>
    <property type="evidence" value="ECO:0007669"/>
    <property type="project" value="InterPro"/>
</dbReference>
<keyword evidence="6 10" id="KW-1133">Transmembrane helix</keyword>
<organism evidence="12 13">
    <name type="scientific">Candidatus Woesebacteria bacterium GW2011_GWC1_43_10b</name>
    <dbReference type="NCBI Taxonomy" id="1618585"/>
    <lineage>
        <taxon>Bacteria</taxon>
        <taxon>Candidatus Woeseibacteriota</taxon>
    </lineage>
</organism>
<feature type="transmembrane region" description="Helical" evidence="10">
    <location>
        <begin position="216"/>
        <end position="239"/>
    </location>
</feature>
<dbReference type="GO" id="GO:0005886">
    <property type="term" value="C:plasma membrane"/>
    <property type="evidence" value="ECO:0007669"/>
    <property type="project" value="UniProtKB-SubCell"/>
</dbReference>
<reference evidence="12 13" key="1">
    <citation type="journal article" date="2015" name="Nature">
        <title>rRNA introns, odd ribosomes, and small enigmatic genomes across a large radiation of phyla.</title>
        <authorList>
            <person name="Brown C.T."/>
            <person name="Hug L.A."/>
            <person name="Thomas B.C."/>
            <person name="Sharon I."/>
            <person name="Castelle C.J."/>
            <person name="Singh A."/>
            <person name="Wilkins M.J."/>
            <person name="Williams K.H."/>
            <person name="Banfield J.F."/>
        </authorList>
    </citation>
    <scope>NUCLEOTIDE SEQUENCE [LARGE SCALE GENOMIC DNA]</scope>
</reference>
<accession>A0A0G1F1I9</accession>
<evidence type="ECO:0000256" key="2">
    <source>
        <dbReference type="ARBA" id="ARBA00022448"/>
    </source>
</evidence>
<feature type="transmembrane region" description="Helical" evidence="10">
    <location>
        <begin position="96"/>
        <end position="117"/>
    </location>
</feature>
<evidence type="ECO:0000256" key="5">
    <source>
        <dbReference type="ARBA" id="ARBA00022927"/>
    </source>
</evidence>
<evidence type="ECO:0000256" key="6">
    <source>
        <dbReference type="ARBA" id="ARBA00022989"/>
    </source>
</evidence>
<dbReference type="Pfam" id="PF02096">
    <property type="entry name" value="60KD_IMP"/>
    <property type="match status" value="1"/>
</dbReference>
<protein>
    <submittedName>
        <fullName evidence="12">Membrane protein insertase, YidC/Oxa1 family</fullName>
    </submittedName>
</protein>
<dbReference type="NCBIfam" id="TIGR03592">
    <property type="entry name" value="yidC_oxa1_cterm"/>
    <property type="match status" value="1"/>
</dbReference>
<evidence type="ECO:0000259" key="11">
    <source>
        <dbReference type="Pfam" id="PF02096"/>
    </source>
</evidence>
<keyword evidence="8" id="KW-0143">Chaperone</keyword>
<keyword evidence="5" id="KW-0653">Protein transport</keyword>
<evidence type="ECO:0000256" key="1">
    <source>
        <dbReference type="ARBA" id="ARBA00004651"/>
    </source>
</evidence>
<dbReference type="GO" id="GO:0015031">
    <property type="term" value="P:protein transport"/>
    <property type="evidence" value="ECO:0007669"/>
    <property type="project" value="UniProtKB-KW"/>
</dbReference>
<dbReference type="Proteomes" id="UP000034611">
    <property type="component" value="Unassembled WGS sequence"/>
</dbReference>
<dbReference type="PANTHER" id="PTHR12428">
    <property type="entry name" value="OXA1"/>
    <property type="match status" value="1"/>
</dbReference>
<keyword evidence="2" id="KW-0813">Transport</keyword>
<dbReference type="EMBL" id="LCEY01000012">
    <property type="protein sequence ID" value="KKS80683.1"/>
    <property type="molecule type" value="Genomic_DNA"/>
</dbReference>
<keyword evidence="4 9" id="KW-0812">Transmembrane</keyword>
<evidence type="ECO:0000256" key="10">
    <source>
        <dbReference type="SAM" id="Phobius"/>
    </source>
</evidence>
<dbReference type="PANTHER" id="PTHR12428:SF65">
    <property type="entry name" value="CYTOCHROME C OXIDASE ASSEMBLY PROTEIN COX18, MITOCHONDRIAL"/>
    <property type="match status" value="1"/>
</dbReference>
<comment type="subcellular location">
    <subcellularLocation>
        <location evidence="1">Cell membrane</location>
        <topology evidence="1">Multi-pass membrane protein</topology>
    </subcellularLocation>
    <subcellularLocation>
        <location evidence="9">Membrane</location>
        <topology evidence="9">Multi-pass membrane protein</topology>
    </subcellularLocation>
</comment>
<keyword evidence="7 10" id="KW-0472">Membrane</keyword>
<evidence type="ECO:0000256" key="7">
    <source>
        <dbReference type="ARBA" id="ARBA00023136"/>
    </source>
</evidence>
<feature type="domain" description="Membrane insertase YidC/Oxa/ALB C-terminal" evidence="11">
    <location>
        <begin position="28"/>
        <end position="250"/>
    </location>
</feature>
<gene>
    <name evidence="12" type="ORF">UV56_C0012G0003</name>
</gene>
<evidence type="ECO:0000256" key="9">
    <source>
        <dbReference type="RuleBase" id="RU003945"/>
    </source>
</evidence>
<proteinExistence type="inferred from homology"/>
<evidence type="ECO:0000256" key="4">
    <source>
        <dbReference type="ARBA" id="ARBA00022692"/>
    </source>
</evidence>
<evidence type="ECO:0000313" key="13">
    <source>
        <dbReference type="Proteomes" id="UP000034611"/>
    </source>
</evidence>
<sequence>MNIFTIILTQPLTNGLILFYKIFGQNIGLAIVFFSIALRFALLPLTKPYMESMKKMKEHAPQIEKLKRKHKDDKKKLMQAQAEFYKQKGINPGAGCLPYLLQIVVLFALFGVFSNVLSGNGDLAARVNNLLYPPLKLAQDATVNTKFLYMDITKPDVIRLEGLPIPLPGPVLILAALTQVISAKIMSPHIEKQKKAAKKTKEVADDFQTAMQSSMVYTFPLITIFAGMNFASGLALYWVTFSLFQTIQQYKSSGWGGATPWVRRLQTLVKTP</sequence>
<dbReference type="CDD" id="cd20070">
    <property type="entry name" value="5TM_YidC_Alb3"/>
    <property type="match status" value="1"/>
</dbReference>
<dbReference type="GO" id="GO:0051205">
    <property type="term" value="P:protein insertion into membrane"/>
    <property type="evidence" value="ECO:0007669"/>
    <property type="project" value="TreeGrafter"/>
</dbReference>